<dbReference type="EMBL" id="JAAAHW010001564">
    <property type="protein sequence ID" value="KAF9994460.1"/>
    <property type="molecule type" value="Genomic_DNA"/>
</dbReference>
<comment type="caution">
    <text evidence="1">The sequence shown here is derived from an EMBL/GenBank/DDBJ whole genome shotgun (WGS) entry which is preliminary data.</text>
</comment>
<evidence type="ECO:0000313" key="2">
    <source>
        <dbReference type="Proteomes" id="UP000749646"/>
    </source>
</evidence>
<organism evidence="1 2">
    <name type="scientific">Modicella reniformis</name>
    <dbReference type="NCBI Taxonomy" id="1440133"/>
    <lineage>
        <taxon>Eukaryota</taxon>
        <taxon>Fungi</taxon>
        <taxon>Fungi incertae sedis</taxon>
        <taxon>Mucoromycota</taxon>
        <taxon>Mortierellomycotina</taxon>
        <taxon>Mortierellomycetes</taxon>
        <taxon>Mortierellales</taxon>
        <taxon>Mortierellaceae</taxon>
        <taxon>Modicella</taxon>
    </lineage>
</organism>
<name>A0A9P6ME67_9FUNG</name>
<dbReference type="Proteomes" id="UP000749646">
    <property type="component" value="Unassembled WGS sequence"/>
</dbReference>
<accession>A0A9P6ME67</accession>
<keyword evidence="2" id="KW-1185">Reference proteome</keyword>
<gene>
    <name evidence="1" type="ORF">BGZ65_009907</name>
</gene>
<evidence type="ECO:0000313" key="1">
    <source>
        <dbReference type="EMBL" id="KAF9994460.1"/>
    </source>
</evidence>
<reference evidence="1" key="1">
    <citation type="journal article" date="2020" name="Fungal Divers.">
        <title>Resolving the Mortierellaceae phylogeny through synthesis of multi-gene phylogenetics and phylogenomics.</title>
        <authorList>
            <person name="Vandepol N."/>
            <person name="Liber J."/>
            <person name="Desiro A."/>
            <person name="Na H."/>
            <person name="Kennedy M."/>
            <person name="Barry K."/>
            <person name="Grigoriev I.V."/>
            <person name="Miller A.N."/>
            <person name="O'Donnell K."/>
            <person name="Stajich J.E."/>
            <person name="Bonito G."/>
        </authorList>
    </citation>
    <scope>NUCLEOTIDE SEQUENCE</scope>
    <source>
        <strain evidence="1">MES-2147</strain>
    </source>
</reference>
<sequence length="95" mass="10978">MSSSRRYTLEDFKLASPDDLSPVAFLDWVEGSVENKSKLHLAYIALFSQAKRSPIAETRAIGVEMERMWKSAGGRTLDTYWHRKSSVLRKLRKHH</sequence>
<protein>
    <submittedName>
        <fullName evidence="1">Uncharacterized protein</fullName>
    </submittedName>
</protein>
<dbReference type="AlphaFoldDB" id="A0A9P6ME67"/>
<dbReference type="OrthoDB" id="2446735at2759"/>
<proteinExistence type="predicted"/>